<name>A0A8S5N3N9_9CAUD</name>
<dbReference type="Gene3D" id="1.10.530.10">
    <property type="match status" value="1"/>
</dbReference>
<dbReference type="GO" id="GO:0004040">
    <property type="term" value="F:amidase activity"/>
    <property type="evidence" value="ECO:0007669"/>
    <property type="project" value="InterPro"/>
</dbReference>
<dbReference type="PANTHER" id="PTHR33308">
    <property type="entry name" value="PEPTIDOGLYCAN HYDROLASE FLGJ"/>
    <property type="match status" value="1"/>
</dbReference>
<evidence type="ECO:0000259" key="2">
    <source>
        <dbReference type="SMART" id="SM00047"/>
    </source>
</evidence>
<dbReference type="InterPro" id="IPR051056">
    <property type="entry name" value="Glycosyl_Hydrolase_73"/>
</dbReference>
<feature type="domain" description="Mannosyl-glycoprotein endo-beta-N-acetylglucosamidase-like" evidence="2">
    <location>
        <begin position="1"/>
        <end position="153"/>
    </location>
</feature>
<dbReference type="PANTHER" id="PTHR33308:SF9">
    <property type="entry name" value="PEPTIDOGLYCAN HYDROLASE FLGJ"/>
    <property type="match status" value="1"/>
</dbReference>
<sequence>MTQEQKKFIERVGALAAADMQKSGVLASLTIAQAILESGWGKSGLTVKGNALFGIKAGTSWTGAVYSGKTQECYDGVTFTTVTGLFRAYGSWAESVADHSDLLSCNTRYKAVIGERDYKTACRAIAAAGYATDPKYADKLVQIIETYALTAYDGAGSAAKPGGSNTAVGTTSPADAKGAGKMKASEFINKLQNIVDNYKTLYVMGCFGAPLTGANVSRYCTNHRYNKQAARTAMIRAAADKNPPVYGFDCVCLIKGVLWGWSGNAAKPYGGAAYASNGVPDLGADTMITKCSGVSADFSGIVPGEAVWLPGHIGVYIGGGKVIECSPAFKNCVQVTACLNIGAISGMNGRKWTKHGKLPYITYDTAGGAQDGAGSTTKPSGTTTTPATLAFAVGDVVRFTGNTHYTNAAAASGAACKPGTAKVTALAKGAKHPYHLIKQPGGGSTVYGWVNAADVQAVGSGTTAPKMRVGAKVKYSGPLYRDSNGGGQGKTVNGTYTVKYYYPARKCGVHIDGLGWVPESGCTVIG</sequence>
<dbReference type="Gene3D" id="2.10.70.40">
    <property type="entry name" value="peptidoglycan hydrolase"/>
    <property type="match status" value="1"/>
</dbReference>
<proteinExistence type="predicted"/>
<protein>
    <submittedName>
        <fullName evidence="3">Muramidase (Flagellum-specific)</fullName>
    </submittedName>
</protein>
<evidence type="ECO:0000256" key="1">
    <source>
        <dbReference type="ARBA" id="ARBA00022801"/>
    </source>
</evidence>
<accession>A0A8S5N3N9</accession>
<dbReference type="Pfam" id="PF01832">
    <property type="entry name" value="Glucosaminidase"/>
    <property type="match status" value="1"/>
</dbReference>
<reference evidence="3" key="1">
    <citation type="journal article" date="2021" name="Proc. Natl. Acad. Sci. U.S.A.">
        <title>A Catalog of Tens of Thousands of Viruses from Human Metagenomes Reveals Hidden Associations with Chronic Diseases.</title>
        <authorList>
            <person name="Tisza M.J."/>
            <person name="Buck C.B."/>
        </authorList>
    </citation>
    <scope>NUCLEOTIDE SEQUENCE</scope>
    <source>
        <strain evidence="3">Ct7Ux15</strain>
    </source>
</reference>
<dbReference type="InterPro" id="IPR002901">
    <property type="entry name" value="MGlyc_endo_b_GlcNAc-like_dom"/>
</dbReference>
<keyword evidence="1" id="KW-0378">Hydrolase</keyword>
<evidence type="ECO:0000313" key="3">
    <source>
        <dbReference type="EMBL" id="DAD89293.1"/>
    </source>
</evidence>
<dbReference type="EMBL" id="BK015058">
    <property type="protein sequence ID" value="DAD89293.1"/>
    <property type="molecule type" value="Genomic_DNA"/>
</dbReference>
<organism evidence="3">
    <name type="scientific">Caudovirales sp. ct7Ux15</name>
    <dbReference type="NCBI Taxonomy" id="2826767"/>
    <lineage>
        <taxon>Viruses</taxon>
        <taxon>Duplodnaviria</taxon>
        <taxon>Heunggongvirae</taxon>
        <taxon>Uroviricota</taxon>
        <taxon>Caudoviricetes</taxon>
    </lineage>
</organism>
<dbReference type="SMART" id="SM00047">
    <property type="entry name" value="LYZ2"/>
    <property type="match status" value="1"/>
</dbReference>
<dbReference type="Gene3D" id="3.90.1720.10">
    <property type="entry name" value="endopeptidase domain like (from Nostoc punctiforme)"/>
    <property type="match status" value="1"/>
</dbReference>
<dbReference type="PRINTS" id="PR01002">
    <property type="entry name" value="FLGFLGJ"/>
</dbReference>